<sequence>MASRRAIARDRKVSRVQLDSTALCTLGPQMFVHWLLPQCYLTSGCKGFATRFLASLLLAQSRPGRLSRGGADGVGQEGKESSERSGTAWSRCTGTGSLCMGNGCANGRFPALLRAPDLLAARVAGSKVAAPRTLCSGEITTNIRRQNQRRRLIAPASGRQAIFRQDMGFTRACLRKGISGVARTRAHFSRVIRCHAHSRLVFPFIKAVFETTRLPPRLTGIDSRSGSLPFFFSHARPVSGYAAGRRVFSGISRFLHPCIPALLHTHVHFALIGPQRPRGKEAPKYLQSHSAKHPVPHTEQEVAVTDLSSDRNLQQVQNIDRQATAFMNANRVRFRRGRPPGFSHAGIVPCIAADRRVFPRACRFSSALCIPALLHTHLVSPSIGSKDLNISSRQNHSTLRSLMIHWSTRCLTPPGERRPNRRLPLRQQTTIVNSDFHCSGRGGGGGGCGCVVRMLASHLGEPGSSIPGQETPGFSQVGIVPYYGAGQLVFSGISRFPRPSIPALLHSRLFGSPLVDDRPIMNAVKYRVVSGVVWTNRTMVSYNTDTNRTGVLAVVDIGDSLLICLKCHHDGRTKFGCKPLDWETDERMTDGRMTDGREGAIVPTHELGTSRAKDWLAHRPIASWVVGEGRIRCFGNISDMFRNVFCGIAKFPEAVFLNATWNINERSLGTGIRKIREFNDLLARFHSPACARTSDLCPSAADIE</sequence>
<accession>A0ABQ9FZZ0</accession>
<comment type="caution">
    <text evidence="2">The sequence shown here is derived from an EMBL/GenBank/DDBJ whole genome shotgun (WGS) entry which is preliminary data.</text>
</comment>
<dbReference type="EMBL" id="JARBHB010000017">
    <property type="protein sequence ID" value="KAJ8865808.1"/>
    <property type="molecule type" value="Genomic_DNA"/>
</dbReference>
<organism evidence="2 3">
    <name type="scientific">Dryococelus australis</name>
    <dbReference type="NCBI Taxonomy" id="614101"/>
    <lineage>
        <taxon>Eukaryota</taxon>
        <taxon>Metazoa</taxon>
        <taxon>Ecdysozoa</taxon>
        <taxon>Arthropoda</taxon>
        <taxon>Hexapoda</taxon>
        <taxon>Insecta</taxon>
        <taxon>Pterygota</taxon>
        <taxon>Neoptera</taxon>
        <taxon>Polyneoptera</taxon>
        <taxon>Phasmatodea</taxon>
        <taxon>Verophasmatodea</taxon>
        <taxon>Anareolatae</taxon>
        <taxon>Phasmatidae</taxon>
        <taxon>Eurycanthinae</taxon>
        <taxon>Dryococelus</taxon>
    </lineage>
</organism>
<evidence type="ECO:0000256" key="1">
    <source>
        <dbReference type="SAM" id="MobiDB-lite"/>
    </source>
</evidence>
<reference evidence="2 3" key="1">
    <citation type="submission" date="2023-02" db="EMBL/GenBank/DDBJ databases">
        <title>LHISI_Scaffold_Assembly.</title>
        <authorList>
            <person name="Stuart O.P."/>
            <person name="Cleave R."/>
            <person name="Magrath M.J.L."/>
            <person name="Mikheyev A.S."/>
        </authorList>
    </citation>
    <scope>NUCLEOTIDE SEQUENCE [LARGE SCALE GENOMIC DNA]</scope>
    <source>
        <strain evidence="2">Daus_M_001</strain>
        <tissue evidence="2">Leg muscle</tissue>
    </source>
</reference>
<protein>
    <submittedName>
        <fullName evidence="2">Uncharacterized protein</fullName>
    </submittedName>
</protein>
<gene>
    <name evidence="2" type="ORF">PR048_033330</name>
</gene>
<evidence type="ECO:0000313" key="2">
    <source>
        <dbReference type="EMBL" id="KAJ8865808.1"/>
    </source>
</evidence>
<feature type="region of interest" description="Disordered" evidence="1">
    <location>
        <begin position="66"/>
        <end position="88"/>
    </location>
</feature>
<name>A0ABQ9FZZ0_9NEOP</name>
<proteinExistence type="predicted"/>
<dbReference type="Proteomes" id="UP001159363">
    <property type="component" value="Chromosome 16"/>
</dbReference>
<evidence type="ECO:0000313" key="3">
    <source>
        <dbReference type="Proteomes" id="UP001159363"/>
    </source>
</evidence>
<keyword evidence="3" id="KW-1185">Reference proteome</keyword>